<reference evidence="5 6" key="1">
    <citation type="submission" date="2018-10" db="EMBL/GenBank/DDBJ databases">
        <title>Sequencing the genomes of 1000 actinobacteria strains.</title>
        <authorList>
            <person name="Klenk H.-P."/>
        </authorList>
    </citation>
    <scope>NUCLEOTIDE SEQUENCE [LARGE SCALE GENOMIC DNA]</scope>
    <source>
        <strain evidence="5 6">DSM 44343</strain>
    </source>
</reference>
<gene>
    <name evidence="5" type="ORF">DFJ75_4972</name>
</gene>
<protein>
    <submittedName>
        <fullName evidence="5">Uncharacterized protein with ParB-like and HNH nuclease domain</fullName>
    </submittedName>
</protein>
<dbReference type="Pfam" id="PF07510">
    <property type="entry name" value="GmrSD_C"/>
    <property type="match status" value="1"/>
</dbReference>
<accession>A0A495IVD3</accession>
<organism evidence="5 6">
    <name type="scientific">Williamsia marianensis</name>
    <dbReference type="NCBI Taxonomy" id="85044"/>
    <lineage>
        <taxon>Bacteria</taxon>
        <taxon>Bacillati</taxon>
        <taxon>Actinomycetota</taxon>
        <taxon>Actinomycetes</taxon>
        <taxon>Mycobacteriales</taxon>
        <taxon>Nocardiaceae</taxon>
        <taxon>Williamsia</taxon>
    </lineage>
</organism>
<dbReference type="InterPro" id="IPR036388">
    <property type="entry name" value="WH-like_DNA-bd_sf"/>
</dbReference>
<evidence type="ECO:0000259" key="4">
    <source>
        <dbReference type="Pfam" id="PF07510"/>
    </source>
</evidence>
<evidence type="ECO:0000259" key="2">
    <source>
        <dbReference type="Pfam" id="PF01035"/>
    </source>
</evidence>
<dbReference type="InterPro" id="IPR014048">
    <property type="entry name" value="MethylDNA_cys_MeTrfase_DNA-bd"/>
</dbReference>
<feature type="domain" description="GmrSD restriction endonucleases N-terminal" evidence="3">
    <location>
        <begin position="12"/>
        <end position="233"/>
    </location>
</feature>
<dbReference type="InterPro" id="IPR036217">
    <property type="entry name" value="MethylDNA_cys_MeTrfase_DNAb"/>
</dbReference>
<dbReference type="Pfam" id="PF03235">
    <property type="entry name" value="GmrSD_N"/>
    <property type="match status" value="1"/>
</dbReference>
<sequence length="686" mass="76150">MVAARETSLLPILEGSKQYRVPLYQRPYKWGKPQLKTLWDDVVQLAGDRQADLTATHFMGSLVLAPSPGDVTSVFVHHLVVDGQQRLTTLTLLLCAIRDAYKARDPESVDARRIQDQLLTNQYRTGDDHYKLVPTQADRASYVAVVNGSAGAGGDDAVGEAYRFFSARLNGLVSDASTDNVISLAQVEEAVNSGISVVLIQTDLRDNVHRIFESLNNTGLKLSQADLIRNYLFMRMPTKGQLVYEQYWKPLQDMLPGGQLETFFWLDLLRANVRAKINDTYSGQQRQLERLKSEEEIVAETKRFYDLGSLYHLIVHPQSETDPAVRFRLQRMDAWGSATPAPLLLHFLAERAAGRATSDEVARAIHVVESYIVRRFISATRSQGLNRILAQAVAEMDSESSLPEAVHTYLSAGRKHFAGDAQIRAAVGTTAYYLNGRPGHRKLVLMWLEDSFGSNEPVDLSAASIEHVMPQTLSSAWLEELGADVGDDDVAEVHARLVHTLGNLTLSGYNTSMSNKPFDTKKVELRKTGVRLSQEIAEKDHWGPTEIGERAFSLAERIISYWPGPGEQTNTEEPNEVWLKLEAVLAEVPTGRWTTYGDLATILGTAAQPIGNRLASTKTPNAHRVLKRGGVVAEKFAWVDAADSRDPRNLLEEEGIQFDANGRAEAAQKLTLEEIADLANDEIDDH</sequence>
<dbReference type="PANTHER" id="PTHR35149:SF2">
    <property type="entry name" value="DUF262 DOMAIN-CONTAINING PROTEIN"/>
    <property type="match status" value="1"/>
</dbReference>
<dbReference type="EMBL" id="RBKV01000002">
    <property type="protein sequence ID" value="RKR79829.1"/>
    <property type="molecule type" value="Genomic_DNA"/>
</dbReference>
<feature type="domain" description="Methylated-DNA-[protein]-cysteine S-methyltransferase DNA binding" evidence="2">
    <location>
        <begin position="583"/>
        <end position="656"/>
    </location>
</feature>
<dbReference type="OrthoDB" id="9798761at2"/>
<evidence type="ECO:0000313" key="6">
    <source>
        <dbReference type="Proteomes" id="UP000274762"/>
    </source>
</evidence>
<dbReference type="Pfam" id="PF01035">
    <property type="entry name" value="DNA_binding_1"/>
    <property type="match status" value="1"/>
</dbReference>
<dbReference type="AlphaFoldDB" id="A0A495IVD3"/>
<dbReference type="PANTHER" id="PTHR35149">
    <property type="entry name" value="SLL5132 PROTEIN"/>
    <property type="match status" value="1"/>
</dbReference>
<dbReference type="Proteomes" id="UP000274762">
    <property type="component" value="Unassembled WGS sequence"/>
</dbReference>
<dbReference type="InterPro" id="IPR011089">
    <property type="entry name" value="GmrSD_C"/>
</dbReference>
<proteinExistence type="predicted"/>
<dbReference type="SUPFAM" id="SSF46767">
    <property type="entry name" value="Methylated DNA-protein cysteine methyltransferase, C-terminal domain"/>
    <property type="match status" value="1"/>
</dbReference>
<name>A0A495IVD3_WILMA</name>
<comment type="caution">
    <text evidence="5">The sequence shown here is derived from an EMBL/GenBank/DDBJ whole genome shotgun (WGS) entry which is preliminary data.</text>
</comment>
<dbReference type="RefSeq" id="WP_062801082.1">
    <property type="nucleotide sequence ID" value="NZ_CBCRXS010000022.1"/>
</dbReference>
<evidence type="ECO:0000259" key="3">
    <source>
        <dbReference type="Pfam" id="PF03235"/>
    </source>
</evidence>
<dbReference type="GO" id="GO:0003824">
    <property type="term" value="F:catalytic activity"/>
    <property type="evidence" value="ECO:0007669"/>
    <property type="project" value="InterPro"/>
</dbReference>
<evidence type="ECO:0000256" key="1">
    <source>
        <dbReference type="ARBA" id="ARBA00022763"/>
    </source>
</evidence>
<evidence type="ECO:0000313" key="5">
    <source>
        <dbReference type="EMBL" id="RKR79829.1"/>
    </source>
</evidence>
<dbReference type="GO" id="GO:0006281">
    <property type="term" value="P:DNA repair"/>
    <property type="evidence" value="ECO:0007669"/>
    <property type="project" value="InterPro"/>
</dbReference>
<dbReference type="InterPro" id="IPR004919">
    <property type="entry name" value="GmrSD_N"/>
</dbReference>
<feature type="domain" description="GmrSD restriction endonucleases C-terminal" evidence="4">
    <location>
        <begin position="420"/>
        <end position="556"/>
    </location>
</feature>
<dbReference type="Gene3D" id="1.10.10.10">
    <property type="entry name" value="Winged helix-like DNA-binding domain superfamily/Winged helix DNA-binding domain"/>
    <property type="match status" value="1"/>
</dbReference>
<keyword evidence="1" id="KW-0227">DNA damage</keyword>